<name>A0A1M2VEV0_TRAPU</name>
<proteinExistence type="predicted"/>
<feature type="region of interest" description="Disordered" evidence="1">
    <location>
        <begin position="176"/>
        <end position="222"/>
    </location>
</feature>
<gene>
    <name evidence="3" type="ORF">TRAPUB_3002</name>
</gene>
<dbReference type="OMA" id="FINHIAV"/>
<feature type="signal peptide" evidence="2">
    <location>
        <begin position="1"/>
        <end position="25"/>
    </location>
</feature>
<dbReference type="OrthoDB" id="114080at2759"/>
<dbReference type="Proteomes" id="UP000184267">
    <property type="component" value="Unassembled WGS sequence"/>
</dbReference>
<evidence type="ECO:0000256" key="2">
    <source>
        <dbReference type="SAM" id="SignalP"/>
    </source>
</evidence>
<keyword evidence="2" id="KW-0732">Signal</keyword>
<feature type="chain" id="PRO_5012589525" evidence="2">
    <location>
        <begin position="26"/>
        <end position="222"/>
    </location>
</feature>
<dbReference type="AlphaFoldDB" id="A0A1M2VEV0"/>
<evidence type="ECO:0000313" key="4">
    <source>
        <dbReference type="Proteomes" id="UP000184267"/>
    </source>
</evidence>
<organism evidence="3 4">
    <name type="scientific">Trametes pubescens</name>
    <name type="common">White-rot fungus</name>
    <dbReference type="NCBI Taxonomy" id="154538"/>
    <lineage>
        <taxon>Eukaryota</taxon>
        <taxon>Fungi</taxon>
        <taxon>Dikarya</taxon>
        <taxon>Basidiomycota</taxon>
        <taxon>Agaricomycotina</taxon>
        <taxon>Agaricomycetes</taxon>
        <taxon>Polyporales</taxon>
        <taxon>Polyporaceae</taxon>
        <taxon>Trametes</taxon>
    </lineage>
</organism>
<dbReference type="STRING" id="154538.A0A1M2VEV0"/>
<feature type="region of interest" description="Disordered" evidence="1">
    <location>
        <begin position="83"/>
        <end position="110"/>
    </location>
</feature>
<accession>A0A1M2VEV0</accession>
<comment type="caution">
    <text evidence="3">The sequence shown here is derived from an EMBL/GenBank/DDBJ whole genome shotgun (WGS) entry which is preliminary data.</text>
</comment>
<sequence>MQTGAFLQLVLALAAIASRLSLVLSEVRSALEISWTASYRALQTLFPAEATKVKKLVETSSTAATPPAPAPSISTFTSLDAIRVPEPGNVPDEDLGSALVRPPPPPQATEENVTAFHAGANTQLHPEEQPSDPVAYSLLHELAQPIGTRPPMWLSVASHAARSFINHIAVSAAPMSTESATGSRPVQPAASAPKRKKAEDDKGKAVKKKKKKRDEIDDIFGF</sequence>
<keyword evidence="4" id="KW-1185">Reference proteome</keyword>
<reference evidence="3 4" key="1">
    <citation type="submission" date="2016-10" db="EMBL/GenBank/DDBJ databases">
        <title>Genome sequence of the basidiomycete white-rot fungus Trametes pubescens.</title>
        <authorList>
            <person name="Makela M.R."/>
            <person name="Granchi Z."/>
            <person name="Peng M."/>
            <person name="De Vries R.P."/>
            <person name="Grigoriev I."/>
            <person name="Riley R."/>
            <person name="Hilden K."/>
        </authorList>
    </citation>
    <scope>NUCLEOTIDE SEQUENCE [LARGE SCALE GENOMIC DNA]</scope>
    <source>
        <strain evidence="3 4">FBCC735</strain>
    </source>
</reference>
<evidence type="ECO:0000256" key="1">
    <source>
        <dbReference type="SAM" id="MobiDB-lite"/>
    </source>
</evidence>
<evidence type="ECO:0000313" key="3">
    <source>
        <dbReference type="EMBL" id="OJT06067.1"/>
    </source>
</evidence>
<protein>
    <submittedName>
        <fullName evidence="3">Uncharacterized protein</fullName>
    </submittedName>
</protein>
<dbReference type="EMBL" id="MNAD01001353">
    <property type="protein sequence ID" value="OJT06067.1"/>
    <property type="molecule type" value="Genomic_DNA"/>
</dbReference>